<dbReference type="InterPro" id="IPR036909">
    <property type="entry name" value="Cyt_c-like_dom_sf"/>
</dbReference>
<feature type="domain" description="Cytochrome c" evidence="8">
    <location>
        <begin position="71"/>
        <end position="174"/>
    </location>
</feature>
<sequence length="183" mass="20210">MDSFELNKIAAAVFGSALFILVLTIVSDYLYSEPELEQQAYIVDLGESVKDMASAVEEIVEIDVMSLLILASAENGAKVAKKCASCHNFQPDAPSKIGPNLYNIVDRQMGIVDGFAYSKSLAARGENDDKWNFDNLFHFLENPKKWLPGTIMGYAGIRKPNDRADLISYLHNISPDSTSVIEE</sequence>
<keyword evidence="4" id="KW-0249">Electron transport</keyword>
<keyword evidence="1" id="KW-0813">Transport</keyword>
<dbReference type="GO" id="GO:0009055">
    <property type="term" value="F:electron transfer activity"/>
    <property type="evidence" value="ECO:0007669"/>
    <property type="project" value="InterPro"/>
</dbReference>
<keyword evidence="7" id="KW-0812">Transmembrane</keyword>
<evidence type="ECO:0000256" key="5">
    <source>
        <dbReference type="ARBA" id="ARBA00023004"/>
    </source>
</evidence>
<dbReference type="InterPro" id="IPR009056">
    <property type="entry name" value="Cyt_c-like_dom"/>
</dbReference>
<evidence type="ECO:0000313" key="10">
    <source>
        <dbReference type="Proteomes" id="UP000253570"/>
    </source>
</evidence>
<keyword evidence="5 6" id="KW-0408">Iron</keyword>
<dbReference type="EMBL" id="QOQD01000001">
    <property type="protein sequence ID" value="RCL74692.1"/>
    <property type="molecule type" value="Genomic_DNA"/>
</dbReference>
<comment type="caution">
    <text evidence="9">The sequence shown here is derived from an EMBL/GenBank/DDBJ whole genome shotgun (WGS) entry which is preliminary data.</text>
</comment>
<keyword evidence="3 6" id="KW-0479">Metal-binding</keyword>
<evidence type="ECO:0000256" key="4">
    <source>
        <dbReference type="ARBA" id="ARBA00022982"/>
    </source>
</evidence>
<dbReference type="Pfam" id="PF00034">
    <property type="entry name" value="Cytochrom_C"/>
    <property type="match status" value="1"/>
</dbReference>
<keyword evidence="7" id="KW-0472">Membrane</keyword>
<dbReference type="GO" id="GO:0046872">
    <property type="term" value="F:metal ion binding"/>
    <property type="evidence" value="ECO:0007669"/>
    <property type="project" value="UniProtKB-KW"/>
</dbReference>
<evidence type="ECO:0000256" key="6">
    <source>
        <dbReference type="PROSITE-ProRule" id="PRU00433"/>
    </source>
</evidence>
<dbReference type="Proteomes" id="UP000253570">
    <property type="component" value="Unassembled WGS sequence"/>
</dbReference>
<gene>
    <name evidence="9" type="ORF">DBW71_00675</name>
</gene>
<evidence type="ECO:0000259" key="8">
    <source>
        <dbReference type="PROSITE" id="PS51007"/>
    </source>
</evidence>
<evidence type="ECO:0000256" key="7">
    <source>
        <dbReference type="SAM" id="Phobius"/>
    </source>
</evidence>
<protein>
    <submittedName>
        <fullName evidence="9">Cytochrome c family protein</fullName>
    </submittedName>
</protein>
<feature type="transmembrane region" description="Helical" evidence="7">
    <location>
        <begin position="9"/>
        <end position="31"/>
    </location>
</feature>
<dbReference type="PROSITE" id="PS51007">
    <property type="entry name" value="CYTC"/>
    <property type="match status" value="1"/>
</dbReference>
<dbReference type="SUPFAM" id="SSF46626">
    <property type="entry name" value="Cytochrome c"/>
    <property type="match status" value="1"/>
</dbReference>
<evidence type="ECO:0000256" key="1">
    <source>
        <dbReference type="ARBA" id="ARBA00022448"/>
    </source>
</evidence>
<reference evidence="9 10" key="1">
    <citation type="journal article" date="2018" name="Microbiome">
        <title>Fine metagenomic profile of the Mediterranean stratified and mixed water columns revealed by assembly and recruitment.</title>
        <authorList>
            <person name="Haro-Moreno J.M."/>
            <person name="Lopez-Perez M."/>
            <person name="De La Torre J.R."/>
            <person name="Picazo A."/>
            <person name="Camacho A."/>
            <person name="Rodriguez-Valera F."/>
        </authorList>
    </citation>
    <scope>NUCLEOTIDE SEQUENCE [LARGE SCALE GENOMIC DNA]</scope>
    <source>
        <strain evidence="9">MED-G57</strain>
    </source>
</reference>
<keyword evidence="2 6" id="KW-0349">Heme</keyword>
<dbReference type="PRINTS" id="PR00604">
    <property type="entry name" value="CYTCHRMECIAB"/>
</dbReference>
<dbReference type="Gene3D" id="1.10.760.10">
    <property type="entry name" value="Cytochrome c-like domain"/>
    <property type="match status" value="1"/>
</dbReference>
<evidence type="ECO:0000256" key="2">
    <source>
        <dbReference type="ARBA" id="ARBA00022617"/>
    </source>
</evidence>
<keyword evidence="7" id="KW-1133">Transmembrane helix</keyword>
<evidence type="ECO:0000256" key="3">
    <source>
        <dbReference type="ARBA" id="ARBA00022723"/>
    </source>
</evidence>
<organism evidence="9 10">
    <name type="scientific">PS1 clade bacterium</name>
    <dbReference type="NCBI Taxonomy" id="2175152"/>
    <lineage>
        <taxon>Bacteria</taxon>
        <taxon>Pseudomonadati</taxon>
        <taxon>Pseudomonadota</taxon>
        <taxon>Alphaproteobacteria</taxon>
        <taxon>PS1 clade</taxon>
    </lineage>
</organism>
<name>A0A368DS80_9PROT</name>
<dbReference type="InterPro" id="IPR002327">
    <property type="entry name" value="Cyt_c_1A/1B"/>
</dbReference>
<proteinExistence type="predicted"/>
<dbReference type="PANTHER" id="PTHR11961">
    <property type="entry name" value="CYTOCHROME C"/>
    <property type="match status" value="1"/>
</dbReference>
<accession>A0A368DS80</accession>
<evidence type="ECO:0000313" key="9">
    <source>
        <dbReference type="EMBL" id="RCL74692.1"/>
    </source>
</evidence>
<dbReference type="GO" id="GO:0020037">
    <property type="term" value="F:heme binding"/>
    <property type="evidence" value="ECO:0007669"/>
    <property type="project" value="InterPro"/>
</dbReference>
<dbReference type="AlphaFoldDB" id="A0A368DS80"/>